<keyword evidence="2" id="KW-0812">Transmembrane</keyword>
<feature type="transmembrane region" description="Helical" evidence="2">
    <location>
        <begin position="101"/>
        <end position="118"/>
    </location>
</feature>
<feature type="domain" description="Arabinofuranosyltransferase D third carbohydrate binding module" evidence="4">
    <location>
        <begin position="923"/>
        <end position="1054"/>
    </location>
</feature>
<dbReference type="InterPro" id="IPR056997">
    <property type="entry name" value="CBM_AftD"/>
</dbReference>
<keyword evidence="2" id="KW-1133">Transmembrane helix</keyword>
<protein>
    <submittedName>
        <fullName evidence="5">Alpha-(1-&gt;3)-arabinofuranosyltransferase</fullName>
    </submittedName>
</protein>
<gene>
    <name evidence="5" type="ORF">GCM10009844_36980</name>
</gene>
<feature type="transmembrane region" description="Helical" evidence="2">
    <location>
        <begin position="325"/>
        <end position="346"/>
    </location>
</feature>
<dbReference type="SUPFAM" id="SSF49785">
    <property type="entry name" value="Galactose-binding domain-like"/>
    <property type="match status" value="1"/>
</dbReference>
<evidence type="ECO:0000313" key="5">
    <source>
        <dbReference type="EMBL" id="GAA2153074.1"/>
    </source>
</evidence>
<accession>A0ABP5LSX7</accession>
<evidence type="ECO:0000256" key="1">
    <source>
        <dbReference type="SAM" id="MobiDB-lite"/>
    </source>
</evidence>
<feature type="region of interest" description="Disordered" evidence="1">
    <location>
        <begin position="1360"/>
        <end position="1381"/>
    </location>
</feature>
<sequence length="1402" mass="149848">MSQVRERPARALATSRLRMWGYAAILTAFCFAQSAGRTVADTKFDLVTNPGRFLTGGLHLWDPTAAFGQLQNQAYGYAWPMGPFFWLGELVHLPPWVIQRLWWSLLLVVAFVGIVRLAQRLDLGSPTTQVLAGFAYVLTPRITTLLGGVSVEVWPMALAPWVLLPLVTASERGSVRRAAALSALAVATCGGVNAVAVAAVLPLGLIWILTRAAGPRKWPLLGWWVLFTGLATAWWLGPLLVLGRYSPPFLDYIENATITTIPTGLARSLLGTSDWVAYFAGIDYPAGQHLVTTPFLLLDAAGIVALGLVGIVLRGNPHQRFLTLGLLAGVTLVGFGYSGDLAGWWAEDRTGLLDGALAPFRNLHKFDVVLRIPLVLGMAHALRVIPRMLRGTGARPALRTVQVATVLALVALALPWAQDEIAPRAGVTAVPGYWSAAAAYLAEEDDDGSVALELPASAFGVYDWGNVHDDVMQGLADSPWAVRNVIPLAPPGNVVFLDAVTRVVESGHPSDTLASYLAANGVSRLVVRNDLARFQTGTPDPAYLRSVLIRSRGISLARSFGPRVGSRPFSYSSEDGTGTRLVSGTGIAGRTGSIDVYDVAPPASARLTSAPEVLVGDPAAGLRPGLSGPEQRVLAEDAQGDEPGQVLTDGARRRETNFAAVRWNRSSTMTATDPWRLHGPEHDHRYLSDPERWQTTAIWTGAVSGVQASSSEAFADALPPLQIGAHPGAALDRDPATAWRSARQLDPTGQWWQMSFTQPQDLGEVTITLSRDSARVPELALRSGADSRVVDAPEPGESRTYQLGFPDASELRVTAAGRDLRLPGSFGLAEVRLPGLVTQRYLQLPLPDDRQPLDAIALARDPDRAACVMVRHALPCDVALVSPGEDGDTLARRLTPAYAGGYELSGTASLRRTTTAGRALLRSRVTATSTGRVADVAEGPIAAVDGDHASTWVGTGSRPRLEVRLPRPQTLDSLTVRVNRRAPASMPTRLQVSAGGRTRAFDLDEEGRAELPGWRTDRFTVRVLATDPAFSVVGRQFVEAPAGISALRVDGRSLNPDALRSRSFGCGSGPVVRVGDRLVRTKLRASSKALVRGESVPFRACGDGEVDLDGSTVDVLAAPSPLFRVDSLLLRRSETGATGLTRTVPVTRNGRGTPTSVTVPSRSSDTLLTLPQNFNDGWTATWQGEELPAQRVDGWKQGWRLPAGAAGQVTLTFAPAGTFTWLLVAGAVLAALCVLAVAWSWRRQRRGHEPDRAPALRTGRPGLLDASVAVVAGGLLCGWWGLAGVLVAIGLGAGLRRFQGWPVLAGLSVLVGTLALAWGPITDRSWAVTWSQGWSLAAVCCAVAGLAALRRLPRHRADREHDVEVPRARPGHSTVAPTGRAPASMRAKNRTFFARMIGRSNQ</sequence>
<organism evidence="5 6">
    <name type="scientific">Nocardioides koreensis</name>
    <dbReference type="NCBI Taxonomy" id="433651"/>
    <lineage>
        <taxon>Bacteria</taxon>
        <taxon>Bacillati</taxon>
        <taxon>Actinomycetota</taxon>
        <taxon>Actinomycetes</taxon>
        <taxon>Propionibacteriales</taxon>
        <taxon>Nocardioidaceae</taxon>
        <taxon>Nocardioides</taxon>
    </lineage>
</organism>
<dbReference type="RefSeq" id="WP_344155822.1">
    <property type="nucleotide sequence ID" value="NZ_BAAAQR010000013.1"/>
</dbReference>
<feature type="transmembrane region" description="Helical" evidence="2">
    <location>
        <begin position="221"/>
        <end position="242"/>
    </location>
</feature>
<dbReference type="EMBL" id="BAAAQR010000013">
    <property type="protein sequence ID" value="GAA2153074.1"/>
    <property type="molecule type" value="Genomic_DNA"/>
</dbReference>
<comment type="caution">
    <text evidence="5">The sequence shown here is derived from an EMBL/GenBank/DDBJ whole genome shotgun (WGS) entry which is preliminary data.</text>
</comment>
<keyword evidence="6" id="KW-1185">Reference proteome</keyword>
<dbReference type="Pfam" id="PF11847">
    <property type="entry name" value="GT-C_AftD"/>
    <property type="match status" value="1"/>
</dbReference>
<evidence type="ECO:0000259" key="3">
    <source>
        <dbReference type="Pfam" id="PF11847"/>
    </source>
</evidence>
<proteinExistence type="predicted"/>
<feature type="transmembrane region" description="Helical" evidence="2">
    <location>
        <begin position="178"/>
        <end position="209"/>
    </location>
</feature>
<evidence type="ECO:0000313" key="6">
    <source>
        <dbReference type="Proteomes" id="UP001501771"/>
    </source>
</evidence>
<feature type="transmembrane region" description="Helical" evidence="2">
    <location>
        <begin position="295"/>
        <end position="313"/>
    </location>
</feature>
<dbReference type="Pfam" id="PF24607">
    <property type="entry name" value="CBM_AftD"/>
    <property type="match status" value="1"/>
</dbReference>
<feature type="transmembrane region" description="Helical" evidence="2">
    <location>
        <begin position="1219"/>
        <end position="1241"/>
    </location>
</feature>
<evidence type="ECO:0000259" key="4">
    <source>
        <dbReference type="Pfam" id="PF24607"/>
    </source>
</evidence>
<feature type="transmembrane region" description="Helical" evidence="2">
    <location>
        <begin position="1262"/>
        <end position="1289"/>
    </location>
</feature>
<feature type="transmembrane region" description="Helical" evidence="2">
    <location>
        <begin position="1333"/>
        <end position="1349"/>
    </location>
</feature>
<feature type="domain" description="Alpha-(1-&gt;3)-arabinofuranosyltransferase N-terminal GT-C" evidence="3">
    <location>
        <begin position="26"/>
        <end position="677"/>
    </location>
</feature>
<keyword evidence="2" id="KW-0472">Membrane</keyword>
<reference evidence="6" key="1">
    <citation type="journal article" date="2019" name="Int. J. Syst. Evol. Microbiol.">
        <title>The Global Catalogue of Microorganisms (GCM) 10K type strain sequencing project: providing services to taxonomists for standard genome sequencing and annotation.</title>
        <authorList>
            <consortium name="The Broad Institute Genomics Platform"/>
            <consortium name="The Broad Institute Genome Sequencing Center for Infectious Disease"/>
            <person name="Wu L."/>
            <person name="Ma J."/>
        </authorList>
    </citation>
    <scope>NUCLEOTIDE SEQUENCE [LARGE SCALE GENOMIC DNA]</scope>
    <source>
        <strain evidence="6">JCM 16022</strain>
    </source>
</reference>
<dbReference type="Gene3D" id="2.60.120.260">
    <property type="entry name" value="Galactose-binding domain-like"/>
    <property type="match status" value="1"/>
</dbReference>
<dbReference type="Proteomes" id="UP001501771">
    <property type="component" value="Unassembled WGS sequence"/>
</dbReference>
<name>A0ABP5LSX7_9ACTN</name>
<dbReference type="InterPro" id="IPR021798">
    <property type="entry name" value="AftD_N"/>
</dbReference>
<evidence type="ECO:0000256" key="2">
    <source>
        <dbReference type="SAM" id="Phobius"/>
    </source>
</evidence>
<feature type="transmembrane region" description="Helical" evidence="2">
    <location>
        <begin position="130"/>
        <end position="158"/>
    </location>
</feature>
<feature type="transmembrane region" description="Helical" evidence="2">
    <location>
        <begin position="1301"/>
        <end position="1321"/>
    </location>
</feature>
<dbReference type="InterPro" id="IPR008979">
    <property type="entry name" value="Galactose-bd-like_sf"/>
</dbReference>